<gene>
    <name evidence="1" type="ORF">ND2E_3012</name>
</gene>
<dbReference type="OrthoDB" id="6336295at2"/>
<dbReference type="Proteomes" id="UP000029843">
    <property type="component" value="Unassembled WGS sequence"/>
</dbReference>
<sequence>MPNIIDLPDISPSKCSWMVIPSSTAAFNPYSKVEQVSEEPGEKWQVKLEWKNLPHAYGRDIRGALIALRGQVNQLRVKDFAHSNIGSFPGIARVKGAGQYGIVLLVDGLTANTVVGHIGDRFQLGKRVHELTQNAVTNSSGQVTLKF</sequence>
<evidence type="ECO:0000313" key="2">
    <source>
        <dbReference type="Proteomes" id="UP000029843"/>
    </source>
</evidence>
<accession>A0A099KN16</accession>
<dbReference type="AlphaFoldDB" id="A0A099KN16"/>
<feature type="non-terminal residue" evidence="1">
    <location>
        <position position="147"/>
    </location>
</feature>
<organism evidence="1 2">
    <name type="scientific">Colwellia psychrerythraea</name>
    <name type="common">Vibrio psychroerythus</name>
    <dbReference type="NCBI Taxonomy" id="28229"/>
    <lineage>
        <taxon>Bacteria</taxon>
        <taxon>Pseudomonadati</taxon>
        <taxon>Pseudomonadota</taxon>
        <taxon>Gammaproteobacteria</taxon>
        <taxon>Alteromonadales</taxon>
        <taxon>Colwelliaceae</taxon>
        <taxon>Colwellia</taxon>
    </lineage>
</organism>
<dbReference type="EMBL" id="JQED01000021">
    <property type="protein sequence ID" value="KGJ92119.1"/>
    <property type="molecule type" value="Genomic_DNA"/>
</dbReference>
<dbReference type="RefSeq" id="WP_033093790.1">
    <property type="nucleotide sequence ID" value="NZ_JQED01000021.1"/>
</dbReference>
<comment type="caution">
    <text evidence="1">The sequence shown here is derived from an EMBL/GenBank/DDBJ whole genome shotgun (WGS) entry which is preliminary data.</text>
</comment>
<proteinExistence type="predicted"/>
<reference evidence="1 2" key="1">
    <citation type="submission" date="2014-08" db="EMBL/GenBank/DDBJ databases">
        <title>Genomic and Phenotypic Diversity of Colwellia psychrerythraea strains from Disparate Marine Basins.</title>
        <authorList>
            <person name="Techtmann S.M."/>
            <person name="Stelling S.C."/>
            <person name="Utturkar S.M."/>
            <person name="Alshibli N."/>
            <person name="Harris A."/>
            <person name="Brown S.D."/>
            <person name="Hazen T.C."/>
        </authorList>
    </citation>
    <scope>NUCLEOTIDE SEQUENCE [LARGE SCALE GENOMIC DNA]</scope>
    <source>
        <strain evidence="1 2">ND2E</strain>
    </source>
</reference>
<name>A0A099KN16_COLPS</name>
<protein>
    <submittedName>
        <fullName evidence="1">Uncharacterized protein</fullName>
    </submittedName>
</protein>
<evidence type="ECO:0000313" key="1">
    <source>
        <dbReference type="EMBL" id="KGJ92119.1"/>
    </source>
</evidence>